<evidence type="ECO:0000313" key="1">
    <source>
        <dbReference type="EMBL" id="MUK51494.1"/>
    </source>
</evidence>
<dbReference type="EMBL" id="WOBN01000064">
    <property type="protein sequence ID" value="MUK51494.1"/>
    <property type="molecule type" value="Genomic_DNA"/>
</dbReference>
<dbReference type="Proteomes" id="UP000448038">
    <property type="component" value="Unassembled WGS sequence"/>
</dbReference>
<name>A0A844P7Z8_ALIFS</name>
<proteinExistence type="predicted"/>
<reference evidence="1 2" key="1">
    <citation type="submission" date="2019-11" db="EMBL/GenBank/DDBJ databases">
        <title>Using colonization assays and comparative genomics to discover symbiosis behaviors and factors in Vibrio fischeri.</title>
        <authorList>
            <person name="Bongrand C."/>
            <person name="Moriano-Gutierrez S."/>
            <person name="Arevalo P."/>
            <person name="Mcfall-Ngai M."/>
            <person name="Visick K."/>
            <person name="Polz M.F."/>
            <person name="Ruby E.G."/>
        </authorList>
    </citation>
    <scope>NUCLEOTIDE SEQUENCE [LARGE SCALE GENOMIC DNA]</scope>
    <source>
        <strain evidence="2">emors.4.1</strain>
    </source>
</reference>
<comment type="caution">
    <text evidence="1">The sequence shown here is derived from an EMBL/GenBank/DDBJ whole genome shotgun (WGS) entry which is preliminary data.</text>
</comment>
<organism evidence="1 2">
    <name type="scientific">Aliivibrio fischeri</name>
    <name type="common">Vibrio fischeri</name>
    <dbReference type="NCBI Taxonomy" id="668"/>
    <lineage>
        <taxon>Bacteria</taxon>
        <taxon>Pseudomonadati</taxon>
        <taxon>Pseudomonadota</taxon>
        <taxon>Gammaproteobacteria</taxon>
        <taxon>Vibrionales</taxon>
        <taxon>Vibrionaceae</taxon>
        <taxon>Aliivibrio</taxon>
    </lineage>
</organism>
<accession>A0A844P7Z8</accession>
<protein>
    <submittedName>
        <fullName evidence="1">Uncharacterized protein</fullName>
    </submittedName>
</protein>
<sequence>MKLYNRLYKYHFIAEEMVASIRSAIDYLIQLTFMLTSYSDYMSNKVVSTDSIGKFLQQLNNNKLSEDIKNIVIGNDGLYESDSTNYLKHINDLSNSIKHSMMHSEAFSHYCPDFPTIVSFQASNNNHTNEIVYHNHSACQLVIGFQNTVKRVFKNQTAYIKI</sequence>
<dbReference type="RefSeq" id="WP_146490141.1">
    <property type="nucleotide sequence ID" value="NZ_WOBN01000064.1"/>
</dbReference>
<evidence type="ECO:0000313" key="2">
    <source>
        <dbReference type="Proteomes" id="UP000448038"/>
    </source>
</evidence>
<dbReference type="AlphaFoldDB" id="A0A844P7Z8"/>
<gene>
    <name evidence="1" type="ORF">GNP88_20625</name>
</gene>